<sequence>MEQVTGFGGFFFRSEQPEVLAQWYRDALGIDLVPKTADQNPWMAEGGATVFAPFSADTTYFSADKVFMLNFRVRDLAAMVAQLEAAGIEVNLLDEMPGIGKFAHLSDPEGTPIELWEPATGE</sequence>
<protein>
    <submittedName>
        <fullName evidence="2">VOC family protein</fullName>
    </submittedName>
</protein>
<dbReference type="InterPro" id="IPR041581">
    <property type="entry name" value="Glyoxalase_6"/>
</dbReference>
<reference evidence="2 3" key="1">
    <citation type="submission" date="2024-08" db="EMBL/GenBank/DDBJ databases">
        <title>Tateyamaria sp. nov., isolated from marine algae.</title>
        <authorList>
            <person name="Choi B.J."/>
            <person name="Kim J.M."/>
            <person name="Lee J.K."/>
            <person name="Choi D.G."/>
            <person name="Bayburt H."/>
            <person name="Baek J.H."/>
            <person name="Han D.M."/>
            <person name="Jeon C.O."/>
        </authorList>
    </citation>
    <scope>NUCLEOTIDE SEQUENCE [LARGE SCALE GENOMIC DNA]</scope>
    <source>
        <strain evidence="2 3">KMU-156</strain>
    </source>
</reference>
<feature type="domain" description="VOC" evidence="1">
    <location>
        <begin position="6"/>
        <end position="118"/>
    </location>
</feature>
<evidence type="ECO:0000259" key="1">
    <source>
        <dbReference type="PROSITE" id="PS51819"/>
    </source>
</evidence>
<dbReference type="PROSITE" id="PS51819">
    <property type="entry name" value="VOC"/>
    <property type="match status" value="1"/>
</dbReference>
<dbReference type="InterPro" id="IPR037523">
    <property type="entry name" value="VOC_core"/>
</dbReference>
<organism evidence="2 3">
    <name type="scientific">Tateyamaria armeniaca</name>
    <dbReference type="NCBI Taxonomy" id="2518930"/>
    <lineage>
        <taxon>Bacteria</taxon>
        <taxon>Pseudomonadati</taxon>
        <taxon>Pseudomonadota</taxon>
        <taxon>Alphaproteobacteria</taxon>
        <taxon>Rhodobacterales</taxon>
        <taxon>Roseobacteraceae</taxon>
        <taxon>Tateyamaria</taxon>
    </lineage>
</organism>
<dbReference type="InterPro" id="IPR029068">
    <property type="entry name" value="Glyas_Bleomycin-R_OHBP_Dase"/>
</dbReference>
<comment type="caution">
    <text evidence="2">The sequence shown here is derived from an EMBL/GenBank/DDBJ whole genome shotgun (WGS) entry which is preliminary data.</text>
</comment>
<dbReference type="PANTHER" id="PTHR33993">
    <property type="entry name" value="GLYOXALASE-RELATED"/>
    <property type="match status" value="1"/>
</dbReference>
<dbReference type="Pfam" id="PF18029">
    <property type="entry name" value="Glyoxalase_6"/>
    <property type="match status" value="1"/>
</dbReference>
<proteinExistence type="predicted"/>
<dbReference type="InterPro" id="IPR052164">
    <property type="entry name" value="Anthracycline_SecMetBiosynth"/>
</dbReference>
<evidence type="ECO:0000313" key="3">
    <source>
        <dbReference type="Proteomes" id="UP001627408"/>
    </source>
</evidence>
<dbReference type="Proteomes" id="UP001627408">
    <property type="component" value="Unassembled WGS sequence"/>
</dbReference>
<dbReference type="SUPFAM" id="SSF54593">
    <property type="entry name" value="Glyoxalase/Bleomycin resistance protein/Dihydroxybiphenyl dioxygenase"/>
    <property type="match status" value="1"/>
</dbReference>
<keyword evidence="3" id="KW-1185">Reference proteome</keyword>
<dbReference type="RefSeq" id="WP_407591848.1">
    <property type="nucleotide sequence ID" value="NZ_JBHDIY010000002.1"/>
</dbReference>
<dbReference type="PANTHER" id="PTHR33993:SF5">
    <property type="entry name" value="GLYOXALASE"/>
    <property type="match status" value="1"/>
</dbReference>
<name>A0ABW8USW3_9RHOB</name>
<evidence type="ECO:0000313" key="2">
    <source>
        <dbReference type="EMBL" id="MFL4469955.1"/>
    </source>
</evidence>
<dbReference type="Gene3D" id="3.10.180.10">
    <property type="entry name" value="2,3-Dihydroxybiphenyl 1,2-Dioxygenase, domain 1"/>
    <property type="match status" value="1"/>
</dbReference>
<dbReference type="EMBL" id="JBHDIY010000002">
    <property type="protein sequence ID" value="MFL4469955.1"/>
    <property type="molecule type" value="Genomic_DNA"/>
</dbReference>
<accession>A0ABW8USW3</accession>
<gene>
    <name evidence="2" type="ORF">ACERZ8_08790</name>
</gene>